<evidence type="ECO:0000256" key="1">
    <source>
        <dbReference type="ARBA" id="ARBA00004651"/>
    </source>
</evidence>
<evidence type="ECO:0000256" key="4">
    <source>
        <dbReference type="ARBA" id="ARBA00022475"/>
    </source>
</evidence>
<keyword evidence="10" id="KW-0966">Cell projection</keyword>
<gene>
    <name evidence="9" type="primary">fliQ</name>
    <name evidence="10" type="ordered locus">Acel_0858</name>
</gene>
<comment type="function">
    <text evidence="9">Role in flagellar biosynthesis.</text>
</comment>
<evidence type="ECO:0000256" key="8">
    <source>
        <dbReference type="ARBA" id="ARBA00023143"/>
    </source>
</evidence>
<dbReference type="NCBIfam" id="TIGR01402">
    <property type="entry name" value="fliQ"/>
    <property type="match status" value="1"/>
</dbReference>
<evidence type="ECO:0000313" key="10">
    <source>
        <dbReference type="EMBL" id="ABK52631.1"/>
    </source>
</evidence>
<keyword evidence="10" id="KW-0282">Flagellum</keyword>
<keyword evidence="6 9" id="KW-1133">Transmembrane helix</keyword>
<evidence type="ECO:0000256" key="6">
    <source>
        <dbReference type="ARBA" id="ARBA00022989"/>
    </source>
</evidence>
<dbReference type="PIRSF" id="PIRSF004669">
    <property type="entry name" value="FliQ"/>
    <property type="match status" value="1"/>
</dbReference>
<dbReference type="InterPro" id="IPR002191">
    <property type="entry name" value="Bac_export_3"/>
</dbReference>
<dbReference type="PANTHER" id="PTHR34040">
    <property type="entry name" value="FLAGELLAR BIOSYNTHETIC PROTEIN FLIQ"/>
    <property type="match status" value="1"/>
</dbReference>
<dbReference type="Proteomes" id="UP000008221">
    <property type="component" value="Chromosome"/>
</dbReference>
<reference evidence="10 11" key="1">
    <citation type="journal article" date="2009" name="Genome Res.">
        <title>Complete genome of the cellulolytic thermophile Acidothermus cellulolyticus 11B provides insights into its ecophysiological and evolutionary adaptations.</title>
        <authorList>
            <person name="Barabote R.D."/>
            <person name="Xie G."/>
            <person name="Leu D.H."/>
            <person name="Normand P."/>
            <person name="Necsulea A."/>
            <person name="Daubin V."/>
            <person name="Medigue C."/>
            <person name="Adney W.S."/>
            <person name="Xu X.C."/>
            <person name="Lapidus A."/>
            <person name="Parales R.E."/>
            <person name="Detter C."/>
            <person name="Pujic P."/>
            <person name="Bruce D."/>
            <person name="Lavire C."/>
            <person name="Challacombe J.F."/>
            <person name="Brettin T.S."/>
            <person name="Berry A.M."/>
        </authorList>
    </citation>
    <scope>NUCLEOTIDE SEQUENCE [LARGE SCALE GENOMIC DNA]</scope>
    <source>
        <strain evidence="11">ATCC 43068 / DSM 8971 / 11B</strain>
    </source>
</reference>
<dbReference type="OrthoDB" id="9806440at2"/>
<dbReference type="GO" id="GO:0009306">
    <property type="term" value="P:protein secretion"/>
    <property type="evidence" value="ECO:0007669"/>
    <property type="project" value="InterPro"/>
</dbReference>
<organism evidence="10 11">
    <name type="scientific">Acidothermus cellulolyticus (strain ATCC 43068 / DSM 8971 / 11B)</name>
    <dbReference type="NCBI Taxonomy" id="351607"/>
    <lineage>
        <taxon>Bacteria</taxon>
        <taxon>Bacillati</taxon>
        <taxon>Actinomycetota</taxon>
        <taxon>Actinomycetes</taxon>
        <taxon>Acidothermales</taxon>
        <taxon>Acidothermaceae</taxon>
        <taxon>Acidothermus</taxon>
    </lineage>
</organism>
<evidence type="ECO:0000256" key="9">
    <source>
        <dbReference type="RuleBase" id="RU364090"/>
    </source>
</evidence>
<keyword evidence="11" id="KW-1185">Reference proteome</keyword>
<dbReference type="PRINTS" id="PR00952">
    <property type="entry name" value="TYPE3IMQPROT"/>
</dbReference>
<dbReference type="STRING" id="351607.Acel_0858"/>
<sequence>MTDTAVIHLAMQAMVVAAKLCAPILLTSLLVGFGISLFQAATQIQEFTLSFVPKILAVGIAIVVSGHWMLITLVDFTHQLFRSLPGLISGG</sequence>
<evidence type="ECO:0000256" key="5">
    <source>
        <dbReference type="ARBA" id="ARBA00022692"/>
    </source>
</evidence>
<dbReference type="PANTHER" id="PTHR34040:SF2">
    <property type="entry name" value="FLAGELLAR BIOSYNTHETIC PROTEIN FLIQ"/>
    <property type="match status" value="1"/>
</dbReference>
<evidence type="ECO:0000256" key="7">
    <source>
        <dbReference type="ARBA" id="ARBA00023136"/>
    </source>
</evidence>
<dbReference type="KEGG" id="ace:Acel_0858"/>
<dbReference type="GO" id="GO:0044780">
    <property type="term" value="P:bacterial-type flagellum assembly"/>
    <property type="evidence" value="ECO:0007669"/>
    <property type="project" value="InterPro"/>
</dbReference>
<evidence type="ECO:0000256" key="2">
    <source>
        <dbReference type="ARBA" id="ARBA00006156"/>
    </source>
</evidence>
<keyword evidence="8 9" id="KW-0975">Bacterial flagellum</keyword>
<keyword evidence="10" id="KW-0969">Cilium</keyword>
<dbReference type="GO" id="GO:0005886">
    <property type="term" value="C:plasma membrane"/>
    <property type="evidence" value="ECO:0007669"/>
    <property type="project" value="UniProtKB-SubCell"/>
</dbReference>
<comment type="subcellular location">
    <subcellularLocation>
        <location evidence="1 9">Cell membrane</location>
        <topology evidence="1">Multi-pass membrane protein</topology>
    </subcellularLocation>
    <subcellularLocation>
        <location evidence="9">Bacterial flagellum basal body</location>
    </subcellularLocation>
</comment>
<dbReference type="AlphaFoldDB" id="A0LT71"/>
<evidence type="ECO:0000313" key="11">
    <source>
        <dbReference type="Proteomes" id="UP000008221"/>
    </source>
</evidence>
<accession>A0LT71</accession>
<protein>
    <recommendedName>
        <fullName evidence="3 9">Flagellar biosynthetic protein FliQ</fullName>
    </recommendedName>
</protein>
<dbReference type="RefSeq" id="WP_011719694.1">
    <property type="nucleotide sequence ID" value="NC_008578.1"/>
</dbReference>
<keyword evidence="5 9" id="KW-0812">Transmembrane</keyword>
<feature type="transmembrane region" description="Helical" evidence="9">
    <location>
        <begin position="56"/>
        <end position="74"/>
    </location>
</feature>
<comment type="similarity">
    <text evidence="2 9">Belongs to the FliQ/MopD/SpaQ family.</text>
</comment>
<dbReference type="InParanoid" id="A0LT71"/>
<dbReference type="Pfam" id="PF01313">
    <property type="entry name" value="Bac_export_3"/>
    <property type="match status" value="1"/>
</dbReference>
<dbReference type="EMBL" id="CP000481">
    <property type="protein sequence ID" value="ABK52631.1"/>
    <property type="molecule type" value="Genomic_DNA"/>
</dbReference>
<dbReference type="eggNOG" id="COG1987">
    <property type="taxonomic scope" value="Bacteria"/>
</dbReference>
<proteinExistence type="inferred from homology"/>
<evidence type="ECO:0000256" key="3">
    <source>
        <dbReference type="ARBA" id="ARBA00021718"/>
    </source>
</evidence>
<dbReference type="GO" id="GO:0009425">
    <property type="term" value="C:bacterial-type flagellum basal body"/>
    <property type="evidence" value="ECO:0007669"/>
    <property type="project" value="UniProtKB-SubCell"/>
</dbReference>
<dbReference type="HOGENOM" id="CLU_164516_2_0_11"/>
<keyword evidence="4 9" id="KW-1003">Cell membrane</keyword>
<dbReference type="InterPro" id="IPR006305">
    <property type="entry name" value="FliQ"/>
</dbReference>
<name>A0LT71_ACIC1</name>
<keyword evidence="7 9" id="KW-0472">Membrane</keyword>